<evidence type="ECO:0000313" key="2">
    <source>
        <dbReference type="Proteomes" id="UP001295462"/>
    </source>
</evidence>
<dbReference type="NCBIfam" id="NF041292">
    <property type="entry name" value="StbB"/>
    <property type="match status" value="1"/>
</dbReference>
<reference evidence="1" key="1">
    <citation type="submission" date="2022-01" db="EMBL/GenBank/DDBJ databases">
        <authorList>
            <person name="Lagorce A."/>
        </authorList>
    </citation>
    <scope>NUCLEOTIDE SEQUENCE</scope>
    <source>
        <strain evidence="1">Th15_F1_A12</strain>
    </source>
</reference>
<name>A0AAU9QNH1_9VIBR</name>
<dbReference type="EMBL" id="CAKMUD010000078">
    <property type="protein sequence ID" value="CAH1592200.1"/>
    <property type="molecule type" value="Genomic_DNA"/>
</dbReference>
<dbReference type="AlphaFoldDB" id="A0AAU9QNH1"/>
<dbReference type="InterPro" id="IPR047985">
    <property type="entry name" value="StbB-like"/>
</dbReference>
<dbReference type="SUPFAM" id="SSF52540">
    <property type="entry name" value="P-loop containing nucleoside triphosphate hydrolases"/>
    <property type="match status" value="1"/>
</dbReference>
<sequence>MDHIIDYIKIAVLNHSGNVGKSTICNTLLMPRIEGAELIRVETINEDGSTGEKLAAKDMTNVIEKIDMLDKAVIDIGSSNIENFIKGIKENVGSHEDIDVYLLPVTPDIKQQKDTVNSIYELNDLGINPEFIGVLLNRVDSSLPLESQFNVLCDSGVLEQTATNEIRKCVIIPESEVFTLIDLINTSYHEAVNDDTDYRKAIREAKDKQTRSGLSLNKSCHRLAKSLDEKLDIEFKKLTQVFNMAVNLR</sequence>
<dbReference type="InterPro" id="IPR027417">
    <property type="entry name" value="P-loop_NTPase"/>
</dbReference>
<dbReference type="RefSeq" id="WP_409589045.1">
    <property type="nucleotide sequence ID" value="NZ_CAKMTZ010000077.1"/>
</dbReference>
<gene>
    <name evidence="1" type="ORF">THF1A12_250028</name>
</gene>
<proteinExistence type="predicted"/>
<protein>
    <submittedName>
        <fullName evidence="1">Stability protein</fullName>
    </submittedName>
</protein>
<comment type="caution">
    <text evidence="1">The sequence shown here is derived from an EMBL/GenBank/DDBJ whole genome shotgun (WGS) entry which is preliminary data.</text>
</comment>
<dbReference type="Gene3D" id="3.40.50.300">
    <property type="entry name" value="P-loop containing nucleotide triphosphate hydrolases"/>
    <property type="match status" value="1"/>
</dbReference>
<evidence type="ECO:0000313" key="1">
    <source>
        <dbReference type="EMBL" id="CAH1592200.1"/>
    </source>
</evidence>
<dbReference type="Proteomes" id="UP001295462">
    <property type="component" value="Unassembled WGS sequence"/>
</dbReference>
<accession>A0AAU9QNH1</accession>
<organism evidence="1 2">
    <name type="scientific">Vibrio jasicida</name>
    <dbReference type="NCBI Taxonomy" id="766224"/>
    <lineage>
        <taxon>Bacteria</taxon>
        <taxon>Pseudomonadati</taxon>
        <taxon>Pseudomonadota</taxon>
        <taxon>Gammaproteobacteria</taxon>
        <taxon>Vibrionales</taxon>
        <taxon>Vibrionaceae</taxon>
        <taxon>Vibrio</taxon>
    </lineage>
</organism>